<dbReference type="Gene3D" id="1.10.630.10">
    <property type="entry name" value="Cytochrome P450"/>
    <property type="match status" value="1"/>
</dbReference>
<dbReference type="PRINTS" id="PR00463">
    <property type="entry name" value="EP450I"/>
</dbReference>
<comment type="similarity">
    <text evidence="3">Belongs to the cytochrome P450 family.</text>
</comment>
<evidence type="ECO:0000256" key="8">
    <source>
        <dbReference type="ARBA" id="ARBA00023033"/>
    </source>
</evidence>
<dbReference type="GO" id="GO:0005506">
    <property type="term" value="F:iron ion binding"/>
    <property type="evidence" value="ECO:0007669"/>
    <property type="project" value="InterPro"/>
</dbReference>
<comment type="caution">
    <text evidence="9">The sequence shown here is derived from an EMBL/GenBank/DDBJ whole genome shotgun (WGS) entry which is preliminary data.</text>
</comment>
<evidence type="ECO:0000256" key="6">
    <source>
        <dbReference type="ARBA" id="ARBA00023002"/>
    </source>
</evidence>
<keyword evidence="10" id="KW-1185">Reference proteome</keyword>
<evidence type="ECO:0000313" key="10">
    <source>
        <dbReference type="Proteomes" id="UP000184267"/>
    </source>
</evidence>
<evidence type="ECO:0000256" key="3">
    <source>
        <dbReference type="ARBA" id="ARBA00010617"/>
    </source>
</evidence>
<evidence type="ECO:0000256" key="5">
    <source>
        <dbReference type="ARBA" id="ARBA00022723"/>
    </source>
</evidence>
<dbReference type="GO" id="GO:0004497">
    <property type="term" value="F:monooxygenase activity"/>
    <property type="evidence" value="ECO:0007669"/>
    <property type="project" value="UniProtKB-KW"/>
</dbReference>
<organism evidence="9 10">
    <name type="scientific">Trametes pubescens</name>
    <name type="common">White-rot fungus</name>
    <dbReference type="NCBI Taxonomy" id="154538"/>
    <lineage>
        <taxon>Eukaryota</taxon>
        <taxon>Fungi</taxon>
        <taxon>Dikarya</taxon>
        <taxon>Basidiomycota</taxon>
        <taxon>Agaricomycotina</taxon>
        <taxon>Agaricomycetes</taxon>
        <taxon>Polyporales</taxon>
        <taxon>Polyporaceae</taxon>
        <taxon>Trametes</taxon>
    </lineage>
</organism>
<comment type="pathway">
    <text evidence="2">Secondary metabolite biosynthesis.</text>
</comment>
<sequence>MKSLLQIVDAIGAHTVKIYTEKKCEVESADQLGEGGIAPGGAKDLMSIFLEANARASEGDKLSEEQLIAQLSTILFAATDTTSNALARVFDCLTKRPDVQAKIREEIMGAKRAHGGGDLSYDELVSLPYLDAVYKETLRVYPPPPLRFREACVDSTLPLSKPVRGTDGTLMHCIFVPKGTLAFIPVHAANTNPALWGPDTDEWRPERWLAPLPDALMEAKIPGVYSHLFEDAGKPVVWNISEVVYPTVGQDSSIPALLMKVTAL</sequence>
<comment type="cofactor">
    <cofactor evidence="1">
        <name>heme</name>
        <dbReference type="ChEBI" id="CHEBI:30413"/>
    </cofactor>
</comment>
<keyword evidence="5" id="KW-0479">Metal-binding</keyword>
<dbReference type="OMA" id="YNRNEEI"/>
<dbReference type="STRING" id="154538.A0A1M2VNU4"/>
<proteinExistence type="inferred from homology"/>
<dbReference type="GO" id="GO:0016705">
    <property type="term" value="F:oxidoreductase activity, acting on paired donors, with incorporation or reduction of molecular oxygen"/>
    <property type="evidence" value="ECO:0007669"/>
    <property type="project" value="InterPro"/>
</dbReference>
<dbReference type="InterPro" id="IPR036396">
    <property type="entry name" value="Cyt_P450_sf"/>
</dbReference>
<dbReference type="PANTHER" id="PTHR24305:SF166">
    <property type="entry name" value="CYTOCHROME P450 12A4, MITOCHONDRIAL-RELATED"/>
    <property type="match status" value="1"/>
</dbReference>
<evidence type="ECO:0000256" key="1">
    <source>
        <dbReference type="ARBA" id="ARBA00001971"/>
    </source>
</evidence>
<dbReference type="InterPro" id="IPR001128">
    <property type="entry name" value="Cyt_P450"/>
</dbReference>
<accession>A0A1M2VNU4</accession>
<dbReference type="InterPro" id="IPR002401">
    <property type="entry name" value="Cyt_P450_E_grp-I"/>
</dbReference>
<name>A0A1M2VNU4_TRAPU</name>
<dbReference type="Proteomes" id="UP000184267">
    <property type="component" value="Unassembled WGS sequence"/>
</dbReference>
<dbReference type="AlphaFoldDB" id="A0A1M2VNU4"/>
<dbReference type="PANTHER" id="PTHR24305">
    <property type="entry name" value="CYTOCHROME P450"/>
    <property type="match status" value="1"/>
</dbReference>
<evidence type="ECO:0000256" key="2">
    <source>
        <dbReference type="ARBA" id="ARBA00005179"/>
    </source>
</evidence>
<dbReference type="Pfam" id="PF00067">
    <property type="entry name" value="p450"/>
    <property type="match status" value="1"/>
</dbReference>
<keyword evidence="7" id="KW-0408">Iron</keyword>
<dbReference type="InterPro" id="IPR050121">
    <property type="entry name" value="Cytochrome_P450_monoxygenase"/>
</dbReference>
<keyword evidence="4" id="KW-0349">Heme</keyword>
<evidence type="ECO:0000313" key="9">
    <source>
        <dbReference type="EMBL" id="OJT09226.1"/>
    </source>
</evidence>
<keyword evidence="8" id="KW-0503">Monooxygenase</keyword>
<protein>
    <submittedName>
        <fullName evidence="9">Cytochrome P450 52A2</fullName>
    </submittedName>
</protein>
<dbReference type="EMBL" id="MNAD01000958">
    <property type="protein sequence ID" value="OJT09226.1"/>
    <property type="molecule type" value="Genomic_DNA"/>
</dbReference>
<evidence type="ECO:0000256" key="7">
    <source>
        <dbReference type="ARBA" id="ARBA00023004"/>
    </source>
</evidence>
<evidence type="ECO:0000256" key="4">
    <source>
        <dbReference type="ARBA" id="ARBA00022617"/>
    </source>
</evidence>
<dbReference type="GO" id="GO:0020037">
    <property type="term" value="F:heme binding"/>
    <property type="evidence" value="ECO:0007669"/>
    <property type="project" value="InterPro"/>
</dbReference>
<gene>
    <name evidence="9" type="ORF">TRAPUB_14301</name>
</gene>
<dbReference type="SUPFAM" id="SSF48264">
    <property type="entry name" value="Cytochrome P450"/>
    <property type="match status" value="1"/>
</dbReference>
<keyword evidence="6" id="KW-0560">Oxidoreductase</keyword>
<dbReference type="OrthoDB" id="1470350at2759"/>
<reference evidence="9 10" key="1">
    <citation type="submission" date="2016-10" db="EMBL/GenBank/DDBJ databases">
        <title>Genome sequence of the basidiomycete white-rot fungus Trametes pubescens.</title>
        <authorList>
            <person name="Makela M.R."/>
            <person name="Granchi Z."/>
            <person name="Peng M."/>
            <person name="De Vries R.P."/>
            <person name="Grigoriev I."/>
            <person name="Riley R."/>
            <person name="Hilden K."/>
        </authorList>
    </citation>
    <scope>NUCLEOTIDE SEQUENCE [LARGE SCALE GENOMIC DNA]</scope>
    <source>
        <strain evidence="9 10">FBCC735</strain>
    </source>
</reference>